<gene>
    <name evidence="2" type="ORF">BLA29_010424</name>
</gene>
<dbReference type="Proteomes" id="UP000194236">
    <property type="component" value="Unassembled WGS sequence"/>
</dbReference>
<dbReference type="EMBL" id="MUJZ01016132">
    <property type="protein sequence ID" value="OTF80892.1"/>
    <property type="molecule type" value="Genomic_DNA"/>
</dbReference>
<comment type="caution">
    <text evidence="2">The sequence shown here is derived from an EMBL/GenBank/DDBJ whole genome shotgun (WGS) entry which is preliminary data.</text>
</comment>
<feature type="non-terminal residue" evidence="2">
    <location>
        <position position="201"/>
    </location>
</feature>
<name>A0A1Y3BJ56_EURMA</name>
<accession>A0A1Y3BJ56</accession>
<protein>
    <submittedName>
        <fullName evidence="2">Uncharacterized protein</fullName>
    </submittedName>
</protein>
<proteinExistence type="predicted"/>
<reference evidence="2 3" key="1">
    <citation type="submission" date="2017-03" db="EMBL/GenBank/DDBJ databases">
        <title>Genome Survey of Euroglyphus maynei.</title>
        <authorList>
            <person name="Arlian L.G."/>
            <person name="Morgan M.S."/>
            <person name="Rider S.D."/>
        </authorList>
    </citation>
    <scope>NUCLEOTIDE SEQUENCE [LARGE SCALE GENOMIC DNA]</scope>
    <source>
        <strain evidence="2">Arlian Lab</strain>
        <tissue evidence="2">Whole body</tissue>
    </source>
</reference>
<dbReference type="AlphaFoldDB" id="A0A1Y3BJ56"/>
<evidence type="ECO:0000313" key="3">
    <source>
        <dbReference type="Proteomes" id="UP000194236"/>
    </source>
</evidence>
<feature type="compositionally biased region" description="Basic and acidic residues" evidence="1">
    <location>
        <begin position="46"/>
        <end position="60"/>
    </location>
</feature>
<feature type="region of interest" description="Disordered" evidence="1">
    <location>
        <begin position="1"/>
        <end position="85"/>
    </location>
</feature>
<evidence type="ECO:0000313" key="2">
    <source>
        <dbReference type="EMBL" id="OTF80892.1"/>
    </source>
</evidence>
<organism evidence="2 3">
    <name type="scientific">Euroglyphus maynei</name>
    <name type="common">Mayne's house dust mite</name>
    <dbReference type="NCBI Taxonomy" id="6958"/>
    <lineage>
        <taxon>Eukaryota</taxon>
        <taxon>Metazoa</taxon>
        <taxon>Ecdysozoa</taxon>
        <taxon>Arthropoda</taxon>
        <taxon>Chelicerata</taxon>
        <taxon>Arachnida</taxon>
        <taxon>Acari</taxon>
        <taxon>Acariformes</taxon>
        <taxon>Sarcoptiformes</taxon>
        <taxon>Astigmata</taxon>
        <taxon>Psoroptidia</taxon>
        <taxon>Analgoidea</taxon>
        <taxon>Pyroglyphidae</taxon>
        <taxon>Pyroglyphinae</taxon>
        <taxon>Euroglyphus</taxon>
    </lineage>
</organism>
<feature type="compositionally biased region" description="Basic residues" evidence="1">
    <location>
        <begin position="21"/>
        <end position="36"/>
    </location>
</feature>
<evidence type="ECO:0000256" key="1">
    <source>
        <dbReference type="SAM" id="MobiDB-lite"/>
    </source>
</evidence>
<sequence>MINSKTADSKPKKLPMTTKSKSGKKSTTKAKNKSHRKGSDDDDKTDGENHSIADGKDSKRATKNKKPKALSSKKVTTDDHQSSSSGIKDVYTFELSPGETITPSKHVINDKIHQSTSAKMFAKCDSSSVDHNLAMHPTQHQYHNHLPYDSQANTFGPNASLSSLSQLSQSIGGGAINQSGPILLNHQSYHHHHPQQHGQSP</sequence>
<keyword evidence="3" id="KW-1185">Reference proteome</keyword>